<dbReference type="GO" id="GO:0006874">
    <property type="term" value="P:intracellular calcium ion homeostasis"/>
    <property type="evidence" value="ECO:0007669"/>
    <property type="project" value="TreeGrafter"/>
</dbReference>
<feature type="transmembrane region" description="Helical" evidence="11">
    <location>
        <begin position="57"/>
        <end position="74"/>
    </location>
</feature>
<name>A0A7D9GXQ8_DEKBR</name>
<keyword evidence="8" id="KW-1278">Translocase</keyword>
<evidence type="ECO:0000256" key="10">
    <source>
        <dbReference type="ARBA" id="ARBA00023136"/>
    </source>
</evidence>
<feature type="domain" description="P-type ATPase A" evidence="12">
    <location>
        <begin position="254"/>
        <end position="384"/>
    </location>
</feature>
<keyword evidence="7" id="KW-0460">Magnesium</keyword>
<dbReference type="Pfam" id="PF00122">
    <property type="entry name" value="E1-E2_ATPase"/>
    <property type="match status" value="1"/>
</dbReference>
<dbReference type="SUPFAM" id="SSF81653">
    <property type="entry name" value="Calcium ATPase, transduction domain A"/>
    <property type="match status" value="1"/>
</dbReference>
<keyword evidence="4" id="KW-0479">Metal-binding</keyword>
<reference evidence="14 15" key="1">
    <citation type="submission" date="2019-07" db="EMBL/GenBank/DDBJ databases">
        <authorList>
            <person name="Friedrich A."/>
            <person name="Schacherer J."/>
        </authorList>
    </citation>
    <scope>NUCLEOTIDE SEQUENCE [LARGE SCALE GENOMIC DNA]</scope>
</reference>
<organism evidence="14 15">
    <name type="scientific">Dekkera bruxellensis</name>
    <name type="common">Brettanomyces custersii</name>
    <dbReference type="NCBI Taxonomy" id="5007"/>
    <lineage>
        <taxon>Eukaryota</taxon>
        <taxon>Fungi</taxon>
        <taxon>Dikarya</taxon>
        <taxon>Ascomycota</taxon>
        <taxon>Saccharomycotina</taxon>
        <taxon>Pichiomycetes</taxon>
        <taxon>Pichiales</taxon>
        <taxon>Pichiaceae</taxon>
        <taxon>Brettanomyces</taxon>
    </lineage>
</organism>
<evidence type="ECO:0000259" key="13">
    <source>
        <dbReference type="Pfam" id="PF23143"/>
    </source>
</evidence>
<dbReference type="PROSITE" id="PS00154">
    <property type="entry name" value="ATPASE_E1_E2"/>
    <property type="match status" value="1"/>
</dbReference>
<dbReference type="InterPro" id="IPR001757">
    <property type="entry name" value="P_typ_ATPase"/>
</dbReference>
<evidence type="ECO:0000313" key="15">
    <source>
        <dbReference type="Proteomes" id="UP000478008"/>
    </source>
</evidence>
<dbReference type="GO" id="GO:0016887">
    <property type="term" value="F:ATP hydrolysis activity"/>
    <property type="evidence" value="ECO:0007669"/>
    <property type="project" value="InterPro"/>
</dbReference>
<evidence type="ECO:0000256" key="4">
    <source>
        <dbReference type="ARBA" id="ARBA00022723"/>
    </source>
</evidence>
<keyword evidence="15" id="KW-1185">Reference proteome</keyword>
<protein>
    <submittedName>
        <fullName evidence="14">DEBR0S1_22100g1_1</fullName>
    </submittedName>
</protein>
<dbReference type="GO" id="GO:0005789">
    <property type="term" value="C:endoplasmic reticulum membrane"/>
    <property type="evidence" value="ECO:0007669"/>
    <property type="project" value="TreeGrafter"/>
</dbReference>
<evidence type="ECO:0000256" key="2">
    <source>
        <dbReference type="ARBA" id="ARBA00006000"/>
    </source>
</evidence>
<evidence type="ECO:0000256" key="7">
    <source>
        <dbReference type="ARBA" id="ARBA00022842"/>
    </source>
</evidence>
<dbReference type="InterPro" id="IPR023214">
    <property type="entry name" value="HAD_sf"/>
</dbReference>
<gene>
    <name evidence="14" type="primary">SPF1</name>
    <name evidence="14" type="ORF">DEBR0S1_22100G</name>
</gene>
<dbReference type="SFLD" id="SFLDG00002">
    <property type="entry name" value="C1.7:_P-type_atpase_like"/>
    <property type="match status" value="1"/>
</dbReference>
<dbReference type="Pfam" id="PF23143">
    <property type="entry name" value="2TM_P5A-ATPase"/>
    <property type="match status" value="1"/>
</dbReference>
<dbReference type="GO" id="GO:0015662">
    <property type="term" value="F:P-type ion transporter activity"/>
    <property type="evidence" value="ECO:0007669"/>
    <property type="project" value="TreeGrafter"/>
</dbReference>
<evidence type="ECO:0000256" key="5">
    <source>
        <dbReference type="ARBA" id="ARBA00022741"/>
    </source>
</evidence>
<feature type="transmembrane region" description="Helical" evidence="11">
    <location>
        <begin position="1062"/>
        <end position="1081"/>
    </location>
</feature>
<dbReference type="InterPro" id="IPR023298">
    <property type="entry name" value="ATPase_P-typ_TM_dom_sf"/>
</dbReference>
<dbReference type="InterPro" id="IPR006544">
    <property type="entry name" value="P-type_TPase_V"/>
</dbReference>
<dbReference type="NCBIfam" id="TIGR01657">
    <property type="entry name" value="P-ATPase-V"/>
    <property type="match status" value="1"/>
</dbReference>
<dbReference type="NCBIfam" id="TIGR01494">
    <property type="entry name" value="ATPase_P-type"/>
    <property type="match status" value="1"/>
</dbReference>
<feature type="transmembrane region" description="Helical" evidence="11">
    <location>
        <begin position="1180"/>
        <end position="1198"/>
    </location>
</feature>
<dbReference type="AlphaFoldDB" id="A0A7D9GXQ8"/>
<dbReference type="InterPro" id="IPR023299">
    <property type="entry name" value="ATPase_P-typ_cyto_dom_N"/>
</dbReference>
<keyword evidence="5" id="KW-0547">Nucleotide-binding</keyword>
<dbReference type="SFLD" id="SFLDF00027">
    <property type="entry name" value="p-type_atpase"/>
    <property type="match status" value="1"/>
</dbReference>
<dbReference type="GO" id="GO:0005524">
    <property type="term" value="F:ATP binding"/>
    <property type="evidence" value="ECO:0007669"/>
    <property type="project" value="UniProtKB-KW"/>
</dbReference>
<dbReference type="PANTHER" id="PTHR45630">
    <property type="entry name" value="CATION-TRANSPORTING ATPASE-RELATED"/>
    <property type="match status" value="1"/>
</dbReference>
<feature type="transmembrane region" description="Helical" evidence="11">
    <location>
        <begin position="215"/>
        <end position="234"/>
    </location>
</feature>
<keyword evidence="6" id="KW-0067">ATP-binding</keyword>
<proteinExistence type="inferred from homology"/>
<evidence type="ECO:0000259" key="12">
    <source>
        <dbReference type="Pfam" id="PF00122"/>
    </source>
</evidence>
<dbReference type="InterPro" id="IPR008250">
    <property type="entry name" value="ATPase_P-typ_transduc_dom_A_sf"/>
</dbReference>
<accession>A0A7D9GXQ8</accession>
<comment type="similarity">
    <text evidence="2">Belongs to the cation transport ATPase (P-type) (TC 3.A.3) family. Type V subfamily.</text>
</comment>
<dbReference type="Gene3D" id="2.70.150.10">
    <property type="entry name" value="Calcium-transporting ATPase, cytoplasmic transduction domain A"/>
    <property type="match status" value="1"/>
</dbReference>
<evidence type="ECO:0000256" key="9">
    <source>
        <dbReference type="ARBA" id="ARBA00022989"/>
    </source>
</evidence>
<comment type="subcellular location">
    <subcellularLocation>
        <location evidence="1">Membrane</location>
        <topology evidence="1">Multi-pass membrane protein</topology>
    </subcellularLocation>
</comment>
<dbReference type="GO" id="GO:0046872">
    <property type="term" value="F:metal ion binding"/>
    <property type="evidence" value="ECO:0007669"/>
    <property type="project" value="UniProtKB-KW"/>
</dbReference>
<evidence type="ECO:0000256" key="8">
    <source>
        <dbReference type="ARBA" id="ARBA00022967"/>
    </source>
</evidence>
<feature type="transmembrane region" description="Helical" evidence="11">
    <location>
        <begin position="27"/>
        <end position="45"/>
    </location>
</feature>
<dbReference type="Gene3D" id="3.40.50.1000">
    <property type="entry name" value="HAD superfamily/HAD-like"/>
    <property type="match status" value="1"/>
</dbReference>
<dbReference type="SUPFAM" id="SSF56784">
    <property type="entry name" value="HAD-like"/>
    <property type="match status" value="1"/>
</dbReference>
<evidence type="ECO:0000313" key="14">
    <source>
        <dbReference type="EMBL" id="VUG16646.1"/>
    </source>
</evidence>
<feature type="domain" description="P5A-ATPase transmembrane helical hairpin" evidence="13">
    <location>
        <begin position="20"/>
        <end position="87"/>
    </location>
</feature>
<feature type="transmembrane region" description="Helical" evidence="11">
    <location>
        <begin position="1140"/>
        <end position="1160"/>
    </location>
</feature>
<dbReference type="Gene3D" id="3.40.1110.10">
    <property type="entry name" value="Calcium-transporting ATPase, cytoplasmic domain N"/>
    <property type="match status" value="1"/>
</dbReference>
<sequence length="1233" mass="138379">MTQALVNSNAVKSAQLLAPRSFWSRPYTLPFTFIYPIYLNCYLFHYDTYFGGKEWTFIITLGLVSLHALVWLLPRWNLNIRARFNYKICSSLHKATHIMVIAKPNFGLSEVCQIQKTTEQISFKYQKREFIWNKEKGCFSPPIFFVDNAKLTIGELKRKVGLKSSDLEFSRKKYGKNIFDIPVPTFMELFIEHALAPFFVFQVFSIALWMMDEMWYLSLFSLFMLFSFEATTVYQRKSTMTEFQSMGIKPYKIYAYRDRKWKKISTDDLMPEDIVSIVRTPQEDLSIPCDLILLAGSCIVNEAMLSGESTPLLKESIRNRESEATFMPTSLDKNSLLHGGTSCLQVTPPEEASTSLPLPPDGGAIALVTKTGFETIQGSLVRVMIFSSERMTVANRESLFFILFLLVFAVIASRYVWIEGTRMGRVQSKLILDCIIVITSVVPPELPMELTMAVNQSLASLAKHYIYCTEPFRIPLAGRIDVCCFDKTGTLTAEDLVFEGLAGLGDDFSNEEASKLVKCSSDEVPETTLDVMGSTHALVRLDNGDVVGDPMEKETLKASEWMLSKHFKGVIEGHHKKIHVLKHFQFSSSLKRSSVISKIGTRIMIGCKGAPETIAERLSHIPTGYEKVYKSFTRSGSRVLALSYKFLDNERGIDQIDRAKVESGLTFAGFMVFHCPMKTDAIETINMLNQSSHRSVMITGDNPLTACHVAREVGIAAKPIIILDKPEFTNVEVDSSIDLEWRDVEETNIKPASSSSPLDISMFGKYDICVTGYAIQKLQNHRQFKHLIRHAFIYSRVSPSQKELIVNGYKSMSYNVLMCGDGTNDVGALKQAHVGIALLNGTESSLKKLQEKKQTDAMVKIYDKQRGIMARWGRPPPKVPVQIAHLYPPGPLNPYYISALQKRGVAVTDAIVKKVEVANRQPISVEASDFTGPHSGSDFAEQLISGMQMPDEQEAPALKLGDASVAAPFTSKLSNVNSVVHVIRQGRVALVSTIQMYKILALNCLISAYSLSVLYLAGIKFGDFQATVSGLLLSVCFLSISKGKPLEKLSRERPQPGIFNTYIMGSILGQFAIHLIALVYLNKEIYILEPREPQIDLDKTFEPSLLNTAMFLLQLSQQVATFAANYIGRPFRDGLTENKGMYYGMLGVIFMCISGATEFIPEFNSAMQFVPMTFVFKVKLNLVMFLDFALSWLIEIVFKHFFMDYKASDIAVRDVDEVTADSKTETALLKDQE</sequence>
<evidence type="ECO:0000256" key="6">
    <source>
        <dbReference type="ARBA" id="ARBA00022840"/>
    </source>
</evidence>
<dbReference type="InterPro" id="IPR018303">
    <property type="entry name" value="ATPase_P-typ_P_site"/>
</dbReference>
<dbReference type="PRINTS" id="PR00119">
    <property type="entry name" value="CATATPASE"/>
</dbReference>
<dbReference type="SFLD" id="SFLDS00003">
    <property type="entry name" value="Haloacid_Dehalogenase"/>
    <property type="match status" value="1"/>
</dbReference>
<dbReference type="GO" id="GO:0019829">
    <property type="term" value="F:ATPase-coupled monoatomic cation transmembrane transporter activity"/>
    <property type="evidence" value="ECO:0007669"/>
    <property type="project" value="TreeGrafter"/>
</dbReference>
<keyword evidence="3 11" id="KW-0812">Transmembrane</keyword>
<dbReference type="PANTHER" id="PTHR45630:SF7">
    <property type="entry name" value="ENDOPLASMIC RETICULUM TRANSMEMBRANE HELIX TRANSLOCASE"/>
    <property type="match status" value="1"/>
</dbReference>
<dbReference type="SUPFAM" id="SSF81665">
    <property type="entry name" value="Calcium ATPase, transmembrane domain M"/>
    <property type="match status" value="1"/>
</dbReference>
<dbReference type="Proteomes" id="UP000478008">
    <property type="component" value="Unassembled WGS sequence"/>
</dbReference>
<dbReference type="InterPro" id="IPR057255">
    <property type="entry name" value="2TM_P5A-ATPase"/>
</dbReference>
<dbReference type="InterPro" id="IPR036412">
    <property type="entry name" value="HAD-like_sf"/>
</dbReference>
<dbReference type="Pfam" id="PF13246">
    <property type="entry name" value="Cation_ATPase"/>
    <property type="match status" value="1"/>
</dbReference>
<keyword evidence="10 11" id="KW-0472">Membrane</keyword>
<evidence type="ECO:0000256" key="1">
    <source>
        <dbReference type="ARBA" id="ARBA00004141"/>
    </source>
</evidence>
<dbReference type="EMBL" id="CABFWN010000001">
    <property type="protein sequence ID" value="VUG16646.1"/>
    <property type="molecule type" value="Genomic_DNA"/>
</dbReference>
<evidence type="ECO:0000256" key="3">
    <source>
        <dbReference type="ARBA" id="ARBA00022692"/>
    </source>
</evidence>
<dbReference type="SUPFAM" id="SSF81660">
    <property type="entry name" value="Metal cation-transporting ATPase, ATP-binding domain N"/>
    <property type="match status" value="1"/>
</dbReference>
<feature type="transmembrane region" description="Helical" evidence="11">
    <location>
        <begin position="399"/>
        <end position="418"/>
    </location>
</feature>
<evidence type="ECO:0000256" key="11">
    <source>
        <dbReference type="SAM" id="Phobius"/>
    </source>
</evidence>
<dbReference type="InterPro" id="IPR059000">
    <property type="entry name" value="ATPase_P-type_domA"/>
</dbReference>
<feature type="transmembrane region" description="Helical" evidence="11">
    <location>
        <begin position="189"/>
        <end position="209"/>
    </location>
</feature>
<dbReference type="PROSITE" id="PS01229">
    <property type="entry name" value="COF_2"/>
    <property type="match status" value="1"/>
</dbReference>
<keyword evidence="9 11" id="KW-1133">Transmembrane helix</keyword>
<dbReference type="InterPro" id="IPR044492">
    <property type="entry name" value="P_typ_ATPase_HD_dom"/>
</dbReference>